<dbReference type="AlphaFoldDB" id="A0A239B3D7"/>
<evidence type="ECO:0000259" key="4">
    <source>
        <dbReference type="PROSITE" id="PS51063"/>
    </source>
</evidence>
<evidence type="ECO:0000256" key="3">
    <source>
        <dbReference type="ARBA" id="ARBA00023163"/>
    </source>
</evidence>
<keyword evidence="5" id="KW-0418">Kinase</keyword>
<name>A0A239B3D7_9RHOB</name>
<dbReference type="InterPro" id="IPR014710">
    <property type="entry name" value="RmlC-like_jellyroll"/>
</dbReference>
<organism evidence="5 6">
    <name type="scientific">Antarctobacter heliothermus</name>
    <dbReference type="NCBI Taxonomy" id="74033"/>
    <lineage>
        <taxon>Bacteria</taxon>
        <taxon>Pseudomonadati</taxon>
        <taxon>Pseudomonadota</taxon>
        <taxon>Alphaproteobacteria</taxon>
        <taxon>Rhodobacterales</taxon>
        <taxon>Roseobacteraceae</taxon>
        <taxon>Antarctobacter</taxon>
    </lineage>
</organism>
<evidence type="ECO:0000313" key="5">
    <source>
        <dbReference type="EMBL" id="SNS01744.1"/>
    </source>
</evidence>
<dbReference type="Gene3D" id="2.60.120.10">
    <property type="entry name" value="Jelly Rolls"/>
    <property type="match status" value="1"/>
</dbReference>
<keyword evidence="5" id="KW-0808">Transferase</keyword>
<dbReference type="EMBL" id="FZON01000002">
    <property type="protein sequence ID" value="SNS01744.1"/>
    <property type="molecule type" value="Genomic_DNA"/>
</dbReference>
<dbReference type="GO" id="GO:0016301">
    <property type="term" value="F:kinase activity"/>
    <property type="evidence" value="ECO:0007669"/>
    <property type="project" value="UniProtKB-KW"/>
</dbReference>
<reference evidence="5 6" key="1">
    <citation type="submission" date="2017-06" db="EMBL/GenBank/DDBJ databases">
        <authorList>
            <person name="Kim H.J."/>
            <person name="Triplett B.A."/>
        </authorList>
    </citation>
    <scope>NUCLEOTIDE SEQUENCE [LARGE SCALE GENOMIC DNA]</scope>
    <source>
        <strain evidence="5 6">DSM 11445</strain>
    </source>
</reference>
<evidence type="ECO:0000256" key="2">
    <source>
        <dbReference type="ARBA" id="ARBA00023125"/>
    </source>
</evidence>
<dbReference type="PROSITE" id="PS51063">
    <property type="entry name" value="HTH_CRP_2"/>
    <property type="match status" value="1"/>
</dbReference>
<evidence type="ECO:0000256" key="1">
    <source>
        <dbReference type="ARBA" id="ARBA00023015"/>
    </source>
</evidence>
<gene>
    <name evidence="5" type="ORF">SAMN04488078_10024</name>
</gene>
<dbReference type="SMART" id="SM00419">
    <property type="entry name" value="HTH_CRP"/>
    <property type="match status" value="1"/>
</dbReference>
<dbReference type="Pfam" id="PF13545">
    <property type="entry name" value="HTH_Crp_2"/>
    <property type="match status" value="1"/>
</dbReference>
<dbReference type="GO" id="GO:0006355">
    <property type="term" value="P:regulation of DNA-templated transcription"/>
    <property type="evidence" value="ECO:0007669"/>
    <property type="project" value="InterPro"/>
</dbReference>
<dbReference type="InterPro" id="IPR036388">
    <property type="entry name" value="WH-like_DNA-bd_sf"/>
</dbReference>
<dbReference type="InterPro" id="IPR000595">
    <property type="entry name" value="cNMP-bd_dom"/>
</dbReference>
<proteinExistence type="predicted"/>
<evidence type="ECO:0000313" key="6">
    <source>
        <dbReference type="Proteomes" id="UP000198440"/>
    </source>
</evidence>
<dbReference type="InterPro" id="IPR012318">
    <property type="entry name" value="HTH_CRP"/>
</dbReference>
<protein>
    <submittedName>
        <fullName evidence="5">cAMP-binding domain of CRP or a regulatory subunit of cAMP-dependent protein kinases</fullName>
    </submittedName>
</protein>
<dbReference type="Proteomes" id="UP000198440">
    <property type="component" value="Unassembled WGS sequence"/>
</dbReference>
<dbReference type="CDD" id="cd00038">
    <property type="entry name" value="CAP_ED"/>
    <property type="match status" value="1"/>
</dbReference>
<dbReference type="InterPro" id="IPR036390">
    <property type="entry name" value="WH_DNA-bd_sf"/>
</dbReference>
<dbReference type="SUPFAM" id="SSF46785">
    <property type="entry name" value="Winged helix' DNA-binding domain"/>
    <property type="match status" value="1"/>
</dbReference>
<dbReference type="InterPro" id="IPR018490">
    <property type="entry name" value="cNMP-bd_dom_sf"/>
</dbReference>
<accession>A0A239B3D7</accession>
<keyword evidence="2" id="KW-0238">DNA-binding</keyword>
<dbReference type="SUPFAM" id="SSF51206">
    <property type="entry name" value="cAMP-binding domain-like"/>
    <property type="match status" value="1"/>
</dbReference>
<sequence>MQKTLQDGRQHIVGLLVEGDMFGRVLGGTLDVAIEAATDAEVCAFRRAPFETLLAQSPELDRLVLVSVLTELDRARDWMIILGTPRIRERLAGFLLVLCTRFATTDNLLRARGTALDVVVPINRTDLAHLLGTRPESISRAFHALADTGCITLRKPDLIGILDLEALAAEAGEDELKGRATLKFLLASVQARASKSSG</sequence>
<dbReference type="Gene3D" id="1.10.10.10">
    <property type="entry name" value="Winged helix-like DNA-binding domain superfamily/Winged helix DNA-binding domain"/>
    <property type="match status" value="1"/>
</dbReference>
<keyword evidence="3" id="KW-0804">Transcription</keyword>
<dbReference type="GO" id="GO:0003677">
    <property type="term" value="F:DNA binding"/>
    <property type="evidence" value="ECO:0007669"/>
    <property type="project" value="UniProtKB-KW"/>
</dbReference>
<keyword evidence="1" id="KW-0805">Transcription regulation</keyword>
<feature type="domain" description="HTH crp-type" evidence="4">
    <location>
        <begin position="85"/>
        <end position="165"/>
    </location>
</feature>